<protein>
    <submittedName>
        <fullName evidence="2">Exonuclease 3'-5' domain-containing protein 1</fullName>
    </submittedName>
</protein>
<gene>
    <name evidence="2" type="ORF">MGAL_10B019797</name>
</gene>
<dbReference type="EMBL" id="UYJE01003538">
    <property type="protein sequence ID" value="VDI20029.1"/>
    <property type="molecule type" value="Genomic_DNA"/>
</dbReference>
<name>A0A8B6DH33_MYTGA</name>
<evidence type="ECO:0000313" key="3">
    <source>
        <dbReference type="Proteomes" id="UP000596742"/>
    </source>
</evidence>
<comment type="caution">
    <text evidence="2">The sequence shown here is derived from an EMBL/GenBank/DDBJ whole genome shotgun (WGS) entry which is preliminary data.</text>
</comment>
<keyword evidence="2" id="KW-0378">Hydrolase</keyword>
<keyword evidence="3" id="KW-1185">Reference proteome</keyword>
<dbReference type="InterPro" id="IPR036397">
    <property type="entry name" value="RNaseH_sf"/>
</dbReference>
<dbReference type="PANTHER" id="PTHR46628">
    <property type="entry name" value="PIRNA BIOGENESIS PROTEIN EXD1"/>
    <property type="match status" value="1"/>
</dbReference>
<evidence type="ECO:0000313" key="2">
    <source>
        <dbReference type="EMBL" id="VDI20029.1"/>
    </source>
</evidence>
<dbReference type="GO" id="GO:0004527">
    <property type="term" value="F:exonuclease activity"/>
    <property type="evidence" value="ECO:0007669"/>
    <property type="project" value="UniProtKB-KW"/>
</dbReference>
<reference evidence="2" key="1">
    <citation type="submission" date="2018-11" db="EMBL/GenBank/DDBJ databases">
        <authorList>
            <person name="Alioto T."/>
            <person name="Alioto T."/>
        </authorList>
    </citation>
    <scope>NUCLEOTIDE SEQUENCE</scope>
</reference>
<keyword evidence="2" id="KW-0540">Nuclease</keyword>
<dbReference type="OrthoDB" id="6102487at2759"/>
<organism evidence="2 3">
    <name type="scientific">Mytilus galloprovincialis</name>
    <name type="common">Mediterranean mussel</name>
    <dbReference type="NCBI Taxonomy" id="29158"/>
    <lineage>
        <taxon>Eukaryota</taxon>
        <taxon>Metazoa</taxon>
        <taxon>Spiralia</taxon>
        <taxon>Lophotrochozoa</taxon>
        <taxon>Mollusca</taxon>
        <taxon>Bivalvia</taxon>
        <taxon>Autobranchia</taxon>
        <taxon>Pteriomorphia</taxon>
        <taxon>Mytilida</taxon>
        <taxon>Mytiloidea</taxon>
        <taxon>Mytilidae</taxon>
        <taxon>Mytilinae</taxon>
        <taxon>Mytilus</taxon>
    </lineage>
</organism>
<dbReference type="PANTHER" id="PTHR46628:SF1">
    <property type="entry name" value="PIRNA BIOGENESIS PROTEIN EXD1"/>
    <property type="match status" value="1"/>
</dbReference>
<dbReference type="GO" id="GO:0003676">
    <property type="term" value="F:nucleic acid binding"/>
    <property type="evidence" value="ECO:0007669"/>
    <property type="project" value="InterPro"/>
</dbReference>
<dbReference type="SUPFAM" id="SSF53098">
    <property type="entry name" value="Ribonuclease H-like"/>
    <property type="match status" value="1"/>
</dbReference>
<feature type="compositionally biased region" description="Basic residues" evidence="1">
    <location>
        <begin position="301"/>
        <end position="326"/>
    </location>
</feature>
<dbReference type="GO" id="GO:1990923">
    <property type="term" value="C:PET complex"/>
    <property type="evidence" value="ECO:0007669"/>
    <property type="project" value="TreeGrafter"/>
</dbReference>
<dbReference type="InterPro" id="IPR012337">
    <property type="entry name" value="RNaseH-like_sf"/>
</dbReference>
<evidence type="ECO:0000256" key="1">
    <source>
        <dbReference type="SAM" id="MobiDB-lite"/>
    </source>
</evidence>
<dbReference type="InterPro" id="IPR052144">
    <property type="entry name" value="piRNA_biogenesis_EXD1"/>
</dbReference>
<accession>A0A8B6DH33</accession>
<proteinExistence type="predicted"/>
<sequence length="351" mass="40772">MAYQYVKTLSDLKKAISTICKGIYESKLIAVGFQGDNISRTGSISVLTIATRTDVFIFDILELGSAVFDKGISFFLKNESITKIVFDCREPADSLLHVHGVLLTSAYDIQLLQCIDKIDGIRSRYGKLERRRRVDEVIEIKSLMTTIQFYVGTNLKFRKMEDVSIKLKSMKNVWSMRPINEDTFSFLAYTMTSLYMIYCSHRTWTINMSRLKVASAIYCNTKRAMRERSFDPYEVNQFLPIDIIPDNGMLFFEKGNKPCTGCKRRFPINEFSKKDLRGCEQKCRVCKIVKINVAIDGNSMKQKKSTKRRHNRKKSRKGRSKRKRNLKYNFDLGENETSIHEEELKNREILL</sequence>
<dbReference type="GO" id="GO:0034587">
    <property type="term" value="P:piRNA processing"/>
    <property type="evidence" value="ECO:0007669"/>
    <property type="project" value="TreeGrafter"/>
</dbReference>
<dbReference type="Gene3D" id="3.30.420.10">
    <property type="entry name" value="Ribonuclease H-like superfamily/Ribonuclease H"/>
    <property type="match status" value="1"/>
</dbReference>
<keyword evidence="2" id="KW-0269">Exonuclease</keyword>
<dbReference type="AlphaFoldDB" id="A0A8B6DH33"/>
<dbReference type="Proteomes" id="UP000596742">
    <property type="component" value="Unassembled WGS sequence"/>
</dbReference>
<feature type="region of interest" description="Disordered" evidence="1">
    <location>
        <begin position="299"/>
        <end position="327"/>
    </location>
</feature>